<accession>A0A6P9DZ43</accession>
<dbReference type="RefSeq" id="XP_034297756.1">
    <property type="nucleotide sequence ID" value="XM_034441865.2"/>
</dbReference>
<dbReference type="FunCoup" id="A0A6P9DZ43">
    <property type="interactions" value="152"/>
</dbReference>
<evidence type="ECO:0000313" key="4">
    <source>
        <dbReference type="Proteomes" id="UP001652622"/>
    </source>
</evidence>
<dbReference type="PROSITE" id="PS50010">
    <property type="entry name" value="DH_2"/>
    <property type="match status" value="1"/>
</dbReference>
<dbReference type="OMA" id="LLMCTDQ"/>
<dbReference type="KEGG" id="pgut:117679711"/>
<dbReference type="SMART" id="SM00233">
    <property type="entry name" value="PH"/>
    <property type="match status" value="1"/>
</dbReference>
<dbReference type="AlphaFoldDB" id="A0A6P9DZ43"/>
<dbReference type="PROSITE" id="PS50003">
    <property type="entry name" value="PH_DOMAIN"/>
    <property type="match status" value="1"/>
</dbReference>
<organism evidence="4 5">
    <name type="scientific">Pantherophis guttatus</name>
    <name type="common">Corn snake</name>
    <name type="synonym">Elaphe guttata</name>
    <dbReference type="NCBI Taxonomy" id="94885"/>
    <lineage>
        <taxon>Eukaryota</taxon>
        <taxon>Metazoa</taxon>
        <taxon>Chordata</taxon>
        <taxon>Craniata</taxon>
        <taxon>Vertebrata</taxon>
        <taxon>Euteleostomi</taxon>
        <taxon>Lepidosauria</taxon>
        <taxon>Squamata</taxon>
        <taxon>Bifurcata</taxon>
        <taxon>Unidentata</taxon>
        <taxon>Episquamata</taxon>
        <taxon>Toxicofera</taxon>
        <taxon>Serpentes</taxon>
        <taxon>Colubroidea</taxon>
        <taxon>Colubridae</taxon>
        <taxon>Colubrinae</taxon>
        <taxon>Pantherophis</taxon>
    </lineage>
</organism>
<evidence type="ECO:0000259" key="3">
    <source>
        <dbReference type="PROSITE" id="PS50010"/>
    </source>
</evidence>
<dbReference type="PANTHER" id="PTHR47056:SF1">
    <property type="entry name" value="RHO GUANINE NUCLEOTIDE EXCHANGE FACTOR 39"/>
    <property type="match status" value="1"/>
</dbReference>
<dbReference type="CTD" id="84904"/>
<keyword evidence="4" id="KW-1185">Reference proteome</keyword>
<dbReference type="InterPro" id="IPR001849">
    <property type="entry name" value="PH_domain"/>
</dbReference>
<dbReference type="SUPFAM" id="SSF48065">
    <property type="entry name" value="DBL homology domain (DH-domain)"/>
    <property type="match status" value="1"/>
</dbReference>
<dbReference type="InterPro" id="IPR035899">
    <property type="entry name" value="DBL_dom_sf"/>
</dbReference>
<dbReference type="SMART" id="SM00325">
    <property type="entry name" value="RhoGEF"/>
    <property type="match status" value="1"/>
</dbReference>
<sequence>MSAAATGPLGHSRSSSPERRAGWERKRRARAEELLRTEGRYLEQLEGVATYFVVTLKAKGILKPDIHKILFGPWESICSASRTLLFHLTRGHFALGLESFCHQLVFYVHYAENLEAAQNILKKLVKKNKAFSRFKKLQESRPELKGCPLEELLPLPLQRLHQYRHLLQDLVEHTPPESSGFDQLQGSLKSVLEVLHRVQEIARVHENLLMMRQIQKQLKGRKTQVLAPGRQYLQEGWLMEVPSKGKEMQRRRCFLFSDILLLTKPCHPLHPWNSHKFACQAVYPLSHCVVEKVFGHTQSQRGLLSLSFPQKKLLLMSCDQEDFTKWHQNLVVAIRELQVCGSPPSQKAE</sequence>
<feature type="domain" description="PH" evidence="2">
    <location>
        <begin position="231"/>
        <end position="335"/>
    </location>
</feature>
<dbReference type="GeneID" id="117679711"/>
<protein>
    <submittedName>
        <fullName evidence="5">Rho guanine nucleotide exchange factor 39</fullName>
    </submittedName>
</protein>
<dbReference type="SUPFAM" id="SSF50729">
    <property type="entry name" value="PH domain-like"/>
    <property type="match status" value="1"/>
</dbReference>
<dbReference type="Gene3D" id="1.20.900.10">
    <property type="entry name" value="Dbl homology (DH) domain"/>
    <property type="match status" value="1"/>
</dbReference>
<dbReference type="Proteomes" id="UP001652622">
    <property type="component" value="Unplaced"/>
</dbReference>
<dbReference type="InterPro" id="IPR011993">
    <property type="entry name" value="PH-like_dom_sf"/>
</dbReference>
<dbReference type="Gene3D" id="2.30.29.30">
    <property type="entry name" value="Pleckstrin-homology domain (PH domain)/Phosphotyrosine-binding domain (PTB)"/>
    <property type="match status" value="1"/>
</dbReference>
<reference evidence="5" key="1">
    <citation type="submission" date="2025-08" db="UniProtKB">
        <authorList>
            <consortium name="RefSeq"/>
        </authorList>
    </citation>
    <scope>IDENTIFICATION</scope>
    <source>
        <tissue evidence="5">Blood</tissue>
    </source>
</reference>
<dbReference type="GO" id="GO:0005085">
    <property type="term" value="F:guanyl-nucleotide exchange factor activity"/>
    <property type="evidence" value="ECO:0007669"/>
    <property type="project" value="InterPro"/>
</dbReference>
<dbReference type="InterPro" id="IPR042987">
    <property type="entry name" value="ARHGEF39"/>
</dbReference>
<dbReference type="InParanoid" id="A0A6P9DZ43"/>
<dbReference type="GO" id="GO:0005886">
    <property type="term" value="C:plasma membrane"/>
    <property type="evidence" value="ECO:0007669"/>
    <property type="project" value="TreeGrafter"/>
</dbReference>
<proteinExistence type="predicted"/>
<gene>
    <name evidence="5" type="primary">ARHGEF39</name>
</gene>
<name>A0A6P9DZ43_PANGU</name>
<dbReference type="GO" id="GO:0030335">
    <property type="term" value="P:positive regulation of cell migration"/>
    <property type="evidence" value="ECO:0007669"/>
    <property type="project" value="TreeGrafter"/>
</dbReference>
<dbReference type="PANTHER" id="PTHR47056">
    <property type="entry name" value="RHO GUANINE NUCLEOTIDE EXCHANGE FACTOR 39"/>
    <property type="match status" value="1"/>
</dbReference>
<feature type="region of interest" description="Disordered" evidence="1">
    <location>
        <begin position="1"/>
        <end position="24"/>
    </location>
</feature>
<dbReference type="Pfam" id="PF00621">
    <property type="entry name" value="RhoGEF"/>
    <property type="match status" value="1"/>
</dbReference>
<evidence type="ECO:0000256" key="1">
    <source>
        <dbReference type="SAM" id="MobiDB-lite"/>
    </source>
</evidence>
<dbReference type="InterPro" id="IPR000219">
    <property type="entry name" value="DH_dom"/>
</dbReference>
<feature type="domain" description="DH" evidence="3">
    <location>
        <begin position="26"/>
        <end position="201"/>
    </location>
</feature>
<evidence type="ECO:0000313" key="5">
    <source>
        <dbReference type="RefSeq" id="XP_034297756.1"/>
    </source>
</evidence>
<evidence type="ECO:0000259" key="2">
    <source>
        <dbReference type="PROSITE" id="PS50003"/>
    </source>
</evidence>